<dbReference type="KEGG" id="psim:KR76_14140"/>
<organism evidence="1 2">
    <name type="scientific">Nocardioides simplex</name>
    <name type="common">Arthrobacter simplex</name>
    <dbReference type="NCBI Taxonomy" id="2045"/>
    <lineage>
        <taxon>Bacteria</taxon>
        <taxon>Bacillati</taxon>
        <taxon>Actinomycetota</taxon>
        <taxon>Actinomycetes</taxon>
        <taxon>Propionibacteriales</taxon>
        <taxon>Nocardioidaceae</taxon>
        <taxon>Pimelobacter</taxon>
    </lineage>
</organism>
<sequence>MLSSVEGRQVLWSSLWPARPDDRIELTVIPDPPGPATVGHLRRRLNELLYADLRYSYGQ</sequence>
<reference evidence="1 2" key="1">
    <citation type="journal article" date="2015" name="Genome Announc.">
        <title>Complete Genome Sequence of Steroid-Transforming Nocardioides simplex VKM Ac-2033D.</title>
        <authorList>
            <person name="Shtratnikova V.Y."/>
            <person name="Schelkunov M.I."/>
            <person name="Pekov Y.A."/>
            <person name="Fokina V.V."/>
            <person name="Logacheva M.D."/>
            <person name="Sokolov S.L."/>
            <person name="Bragin E.Y."/>
            <person name="Ashapkin V.V."/>
            <person name="Donova M.V."/>
        </authorList>
    </citation>
    <scope>NUCLEOTIDE SEQUENCE [LARGE SCALE GENOMIC DNA]</scope>
    <source>
        <strain evidence="1 2">VKM Ac-2033D</strain>
    </source>
</reference>
<dbReference type="GeneID" id="96610002"/>
<dbReference type="EMBL" id="CP009896">
    <property type="protein sequence ID" value="AJR18441.1"/>
    <property type="molecule type" value="Genomic_DNA"/>
</dbReference>
<proteinExistence type="predicted"/>
<dbReference type="OrthoDB" id="3623843at2"/>
<evidence type="ECO:0000313" key="2">
    <source>
        <dbReference type="Proteomes" id="UP000030300"/>
    </source>
</evidence>
<dbReference type="RefSeq" id="WP_052138678.1">
    <property type="nucleotide sequence ID" value="NZ_BJMC01000009.1"/>
</dbReference>
<evidence type="ECO:0000313" key="1">
    <source>
        <dbReference type="EMBL" id="AJR18441.1"/>
    </source>
</evidence>
<accession>A0A0C5XH45</accession>
<dbReference type="HOGENOM" id="CLU_2861373_0_0_11"/>
<dbReference type="Proteomes" id="UP000030300">
    <property type="component" value="Chromosome"/>
</dbReference>
<protein>
    <submittedName>
        <fullName evidence="1">Uncharacterized protein</fullName>
    </submittedName>
</protein>
<dbReference type="STRING" id="2045.KR76_14140"/>
<dbReference type="AlphaFoldDB" id="A0A0C5XH45"/>
<keyword evidence="2" id="KW-1185">Reference proteome</keyword>
<name>A0A0C5XH45_NOCSI</name>
<gene>
    <name evidence="1" type="ORF">KR76_14140</name>
</gene>